<dbReference type="GeneID" id="97986908"/>
<organism evidence="9 11">
    <name type="scientific">Eisenbergiella massiliensis</name>
    <dbReference type="NCBI Taxonomy" id="1720294"/>
    <lineage>
        <taxon>Bacteria</taxon>
        <taxon>Bacillati</taxon>
        <taxon>Bacillota</taxon>
        <taxon>Clostridia</taxon>
        <taxon>Lachnospirales</taxon>
        <taxon>Lachnospiraceae</taxon>
        <taxon>Eisenbergiella</taxon>
    </lineage>
</organism>
<keyword evidence="4 7" id="KW-0812">Transmembrane</keyword>
<proteinExistence type="inferred from homology"/>
<dbReference type="Proteomes" id="UP000260812">
    <property type="component" value="Unassembled WGS sequence"/>
</dbReference>
<keyword evidence="10" id="KW-1185">Reference proteome</keyword>
<feature type="transmembrane region" description="Helical" evidence="7">
    <location>
        <begin position="39"/>
        <end position="61"/>
    </location>
</feature>
<dbReference type="GO" id="GO:0005886">
    <property type="term" value="C:plasma membrane"/>
    <property type="evidence" value="ECO:0007669"/>
    <property type="project" value="UniProtKB-SubCell"/>
</dbReference>
<evidence type="ECO:0000256" key="1">
    <source>
        <dbReference type="ARBA" id="ARBA00004651"/>
    </source>
</evidence>
<reference evidence="9 11" key="1">
    <citation type="submission" date="2018-08" db="EMBL/GenBank/DDBJ databases">
        <title>A genome reference for cultivated species of the human gut microbiota.</title>
        <authorList>
            <person name="Zou Y."/>
            <person name="Xue W."/>
            <person name="Luo G."/>
        </authorList>
    </citation>
    <scope>NUCLEOTIDE SEQUENCE [LARGE SCALE GENOMIC DNA]</scope>
    <source>
        <strain evidence="9 11">AF26-4BH</strain>
        <strain evidence="8">TF05-5AC</strain>
    </source>
</reference>
<evidence type="ECO:0000256" key="4">
    <source>
        <dbReference type="ARBA" id="ARBA00022692"/>
    </source>
</evidence>
<comment type="subcellular location">
    <subcellularLocation>
        <location evidence="1">Cell membrane</location>
        <topology evidence="1">Multi-pass membrane protein</topology>
    </subcellularLocation>
</comment>
<comment type="similarity">
    <text evidence="2">Belongs to the UPF0718 family.</text>
</comment>
<feature type="transmembrane region" description="Helical" evidence="7">
    <location>
        <begin position="82"/>
        <end position="104"/>
    </location>
</feature>
<evidence type="ECO:0008006" key="12">
    <source>
        <dbReference type="Google" id="ProtNLM"/>
    </source>
</evidence>
<feature type="transmembrane region" description="Helical" evidence="7">
    <location>
        <begin position="141"/>
        <end position="158"/>
    </location>
</feature>
<dbReference type="EMBL" id="QVLV01000004">
    <property type="protein sequence ID" value="RGE62609.1"/>
    <property type="molecule type" value="Genomic_DNA"/>
</dbReference>
<evidence type="ECO:0000256" key="2">
    <source>
        <dbReference type="ARBA" id="ARBA00006386"/>
    </source>
</evidence>
<evidence type="ECO:0000256" key="7">
    <source>
        <dbReference type="SAM" id="Phobius"/>
    </source>
</evidence>
<protein>
    <recommendedName>
        <fullName evidence="12">Permease</fullName>
    </recommendedName>
</protein>
<keyword evidence="6 7" id="KW-0472">Membrane</keyword>
<comment type="caution">
    <text evidence="9">The sequence shown here is derived from an EMBL/GenBank/DDBJ whole genome shotgun (WGS) entry which is preliminary data.</text>
</comment>
<feature type="transmembrane region" description="Helical" evidence="7">
    <location>
        <begin position="9"/>
        <end position="27"/>
    </location>
</feature>
<name>A0A3E3IE92_9FIRM</name>
<dbReference type="EMBL" id="QVLU01000036">
    <property type="protein sequence ID" value="RGE65373.1"/>
    <property type="molecule type" value="Genomic_DNA"/>
</dbReference>
<keyword evidence="5 7" id="KW-1133">Transmembrane helix</keyword>
<sequence length="177" mass="19984">MKKLLKKNWLLSVVAVINIIMLVWQPQREISVLRFTGKNFLNFLFMLTPIFICIGLMDVWIERDSMVKIMGVRSGFRGALTALLSGMVTAVPLYALLPVAGVLLKKGSRVSNVILFLCASSSIRIPLLLFEISSFGWRFTFVRFGLNILVVAAIAFITEKLLTDADKNEIFRKNEEL</sequence>
<evidence type="ECO:0000313" key="10">
    <source>
        <dbReference type="Proteomes" id="UP000260812"/>
    </source>
</evidence>
<gene>
    <name evidence="9" type="ORF">DWY69_26275</name>
    <name evidence="8" type="ORF">DXC51_08455</name>
</gene>
<dbReference type="OrthoDB" id="9798408at2"/>
<evidence type="ECO:0000313" key="11">
    <source>
        <dbReference type="Proteomes" id="UP000261166"/>
    </source>
</evidence>
<dbReference type="InterPro" id="IPR005524">
    <property type="entry name" value="DUF318"/>
</dbReference>
<evidence type="ECO:0000313" key="9">
    <source>
        <dbReference type="EMBL" id="RGE65373.1"/>
    </source>
</evidence>
<keyword evidence="3" id="KW-1003">Cell membrane</keyword>
<evidence type="ECO:0000256" key="3">
    <source>
        <dbReference type="ARBA" id="ARBA00022475"/>
    </source>
</evidence>
<evidence type="ECO:0000313" key="8">
    <source>
        <dbReference type="EMBL" id="RGE62609.1"/>
    </source>
</evidence>
<accession>A0A3E3IE92</accession>
<evidence type="ECO:0000256" key="6">
    <source>
        <dbReference type="ARBA" id="ARBA00023136"/>
    </source>
</evidence>
<dbReference type="Proteomes" id="UP000261166">
    <property type="component" value="Unassembled WGS sequence"/>
</dbReference>
<evidence type="ECO:0000256" key="5">
    <source>
        <dbReference type="ARBA" id="ARBA00022989"/>
    </source>
</evidence>
<dbReference type="Pfam" id="PF03773">
    <property type="entry name" value="ArsP_1"/>
    <property type="match status" value="1"/>
</dbReference>
<dbReference type="RefSeq" id="WP_025489375.1">
    <property type="nucleotide sequence ID" value="NZ_JBKUNB010000039.1"/>
</dbReference>
<dbReference type="AlphaFoldDB" id="A0A3E3IE92"/>